<dbReference type="InterPro" id="IPR029056">
    <property type="entry name" value="Ribokinase-like"/>
</dbReference>
<feature type="binding site" evidence="12">
    <location>
        <begin position="39"/>
        <end position="43"/>
    </location>
    <ligand>
        <name>substrate</name>
    </ligand>
</feature>
<dbReference type="PANTHER" id="PTHR10584">
    <property type="entry name" value="SUGAR KINASE"/>
    <property type="match status" value="1"/>
</dbReference>
<dbReference type="Proteomes" id="UP001204320">
    <property type="component" value="Unassembled WGS sequence"/>
</dbReference>
<comment type="subcellular location">
    <subcellularLocation>
        <location evidence="12">Cytoplasm</location>
    </subcellularLocation>
</comment>
<keyword evidence="12" id="KW-0963">Cytoplasm</keyword>
<evidence type="ECO:0000256" key="3">
    <source>
        <dbReference type="ARBA" id="ARBA00016943"/>
    </source>
</evidence>
<comment type="similarity">
    <text evidence="1">Belongs to the carbohydrate kinase pfkB family.</text>
</comment>
<keyword evidence="5 12" id="KW-0479">Metal-binding</keyword>
<feature type="binding site" evidence="12">
    <location>
        <position position="291"/>
    </location>
    <ligand>
        <name>K(+)</name>
        <dbReference type="ChEBI" id="CHEBI:29103"/>
    </ligand>
</feature>
<keyword evidence="4 12" id="KW-0808">Transferase</keyword>
<feature type="binding site" evidence="12">
    <location>
        <position position="246"/>
    </location>
    <ligand>
        <name>K(+)</name>
        <dbReference type="ChEBI" id="CHEBI:29103"/>
    </ligand>
</feature>
<comment type="pathway">
    <text evidence="12">Carbohydrate metabolism; D-ribose degradation; D-ribose 5-phosphate from beta-D-ribopyranose: step 2/2.</text>
</comment>
<sequence length="314" mass="32768">MSKVIVFGSLNMDLSVSCPRVPEAGETIIGQGFLASPGGKGANQAMASARMGAITHMVGAVGKDVFGTRLVQSLVEADVLCERVRALKDVPTGTATILRAQGDNRIVVDPGANATTHADVVCSVIDDIAEPGDIFLTQLECDMDATMDAIAYARESGLYTILNAAPAAPLSSDIYQSIDLLCVNETECQALTDISPETEKGCMRALMAFSARGVATTVITLGSRGSVALIADDMYRVEPYQVDAVDTTAAGDTYLGALAAQLSHGLDIVDAMRWASAAGALATTREGAQRSIPTFAEVESETRGQSPCLIDDGE</sequence>
<proteinExistence type="inferred from homology"/>
<dbReference type="HAMAP" id="MF_01987">
    <property type="entry name" value="Ribokinase"/>
    <property type="match status" value="1"/>
</dbReference>
<evidence type="ECO:0000313" key="14">
    <source>
        <dbReference type="EMBL" id="MCR9037125.1"/>
    </source>
</evidence>
<evidence type="ECO:0000256" key="12">
    <source>
        <dbReference type="HAMAP-Rule" id="MF_01987"/>
    </source>
</evidence>
<evidence type="ECO:0000259" key="13">
    <source>
        <dbReference type="Pfam" id="PF00294"/>
    </source>
</evidence>
<feature type="active site" description="Proton acceptor" evidence="12">
    <location>
        <position position="252"/>
    </location>
</feature>
<feature type="binding site" evidence="12">
    <location>
        <begin position="251"/>
        <end position="252"/>
    </location>
    <ligand>
        <name>ATP</name>
        <dbReference type="ChEBI" id="CHEBI:30616"/>
    </ligand>
</feature>
<feature type="binding site" evidence="12">
    <location>
        <begin position="11"/>
        <end position="13"/>
    </location>
    <ligand>
        <name>substrate</name>
    </ligand>
</feature>
<reference evidence="14 15" key="1">
    <citation type="submission" date="2022-08" db="EMBL/GenBank/DDBJ databases">
        <title>Tractidigestivibacter montrealensis type strain KD21.</title>
        <authorList>
            <person name="Diop K."/>
            <person name="Richard C."/>
            <person name="Routy B."/>
        </authorList>
    </citation>
    <scope>NUCLEOTIDE SEQUENCE [LARGE SCALE GENOMIC DNA]</scope>
    <source>
        <strain evidence="14 15">KD21</strain>
    </source>
</reference>
<feature type="binding site" evidence="12">
    <location>
        <position position="285"/>
    </location>
    <ligand>
        <name>K(+)</name>
        <dbReference type="ChEBI" id="CHEBI:29103"/>
    </ligand>
</feature>
<keyword evidence="10 12" id="KW-0630">Potassium</keyword>
<evidence type="ECO:0000256" key="11">
    <source>
        <dbReference type="ARBA" id="ARBA00023277"/>
    </source>
</evidence>
<keyword evidence="6 12" id="KW-0547">Nucleotide-binding</keyword>
<evidence type="ECO:0000256" key="2">
    <source>
        <dbReference type="ARBA" id="ARBA00012035"/>
    </source>
</evidence>
<evidence type="ECO:0000256" key="10">
    <source>
        <dbReference type="ARBA" id="ARBA00022958"/>
    </source>
</evidence>
<dbReference type="Pfam" id="PF00294">
    <property type="entry name" value="PfkB"/>
    <property type="match status" value="1"/>
</dbReference>
<keyword evidence="15" id="KW-1185">Reference proteome</keyword>
<dbReference type="EMBL" id="JANSKA010000006">
    <property type="protein sequence ID" value="MCR9037125.1"/>
    <property type="molecule type" value="Genomic_DNA"/>
</dbReference>
<dbReference type="CDD" id="cd01174">
    <property type="entry name" value="ribokinase"/>
    <property type="match status" value="1"/>
</dbReference>
<comment type="subunit">
    <text evidence="12">Homodimer.</text>
</comment>
<comment type="caution">
    <text evidence="14">The sequence shown here is derived from an EMBL/GenBank/DDBJ whole genome shotgun (WGS) entry which is preliminary data.</text>
</comment>
<feature type="binding site" evidence="12">
    <location>
        <position position="140"/>
    </location>
    <ligand>
        <name>substrate</name>
    </ligand>
</feature>
<dbReference type="PROSITE" id="PS00584">
    <property type="entry name" value="PFKB_KINASES_2"/>
    <property type="match status" value="1"/>
</dbReference>
<feature type="binding site" evidence="12">
    <location>
        <position position="287"/>
    </location>
    <ligand>
        <name>K(+)</name>
        <dbReference type="ChEBI" id="CHEBI:29103"/>
    </ligand>
</feature>
<dbReference type="InterPro" id="IPR002139">
    <property type="entry name" value="Ribo/fructo_kinase"/>
</dbReference>
<comment type="catalytic activity">
    <reaction evidence="12">
        <text>D-ribose + ATP = D-ribose 5-phosphate + ADP + H(+)</text>
        <dbReference type="Rhea" id="RHEA:13697"/>
        <dbReference type="ChEBI" id="CHEBI:15378"/>
        <dbReference type="ChEBI" id="CHEBI:30616"/>
        <dbReference type="ChEBI" id="CHEBI:47013"/>
        <dbReference type="ChEBI" id="CHEBI:78346"/>
        <dbReference type="ChEBI" id="CHEBI:456216"/>
        <dbReference type="EC" id="2.7.1.15"/>
    </reaction>
</comment>
<name>A0ABT1ZA81_9ACTN</name>
<feature type="domain" description="Carbohydrate kinase PfkB" evidence="13">
    <location>
        <begin position="1"/>
        <end position="294"/>
    </location>
</feature>
<comment type="activity regulation">
    <text evidence="12">Activated by a monovalent cation that binds near, but not in, the active site. The most likely occupant of the site in vivo is potassium. Ion binding induces a conformational change that may alter substrate affinity.</text>
</comment>
<evidence type="ECO:0000313" key="15">
    <source>
        <dbReference type="Proteomes" id="UP001204320"/>
    </source>
</evidence>
<dbReference type="SUPFAM" id="SSF53613">
    <property type="entry name" value="Ribokinase-like"/>
    <property type="match status" value="1"/>
</dbReference>
<dbReference type="PRINTS" id="PR00990">
    <property type="entry name" value="RIBOKINASE"/>
</dbReference>
<feature type="binding site" evidence="12">
    <location>
        <position position="248"/>
    </location>
    <ligand>
        <name>K(+)</name>
        <dbReference type="ChEBI" id="CHEBI:29103"/>
    </ligand>
</feature>
<dbReference type="InterPro" id="IPR011611">
    <property type="entry name" value="PfkB_dom"/>
</dbReference>
<evidence type="ECO:0000256" key="7">
    <source>
        <dbReference type="ARBA" id="ARBA00022777"/>
    </source>
</evidence>
<keyword evidence="7 12" id="KW-0418">Kinase</keyword>
<feature type="binding site" evidence="12">
    <location>
        <position position="184"/>
    </location>
    <ligand>
        <name>ATP</name>
        <dbReference type="ChEBI" id="CHEBI:30616"/>
    </ligand>
</feature>
<dbReference type="InterPro" id="IPR002173">
    <property type="entry name" value="Carboh/pur_kinase_PfkB_CS"/>
</dbReference>
<comment type="caution">
    <text evidence="12">Lacks conserved residue(s) required for the propagation of feature annotation.</text>
</comment>
<evidence type="ECO:0000256" key="4">
    <source>
        <dbReference type="ARBA" id="ARBA00022679"/>
    </source>
</evidence>
<dbReference type="Gene3D" id="3.40.1190.20">
    <property type="match status" value="1"/>
</dbReference>
<dbReference type="PROSITE" id="PS00583">
    <property type="entry name" value="PFKB_KINASES_1"/>
    <property type="match status" value="1"/>
</dbReference>
<dbReference type="EC" id="2.7.1.15" evidence="2 12"/>
<gene>
    <name evidence="12" type="primary">rbsK</name>
    <name evidence="14" type="ORF">NVS32_09220</name>
</gene>
<feature type="binding site" evidence="12">
    <location>
        <begin position="220"/>
        <end position="225"/>
    </location>
    <ligand>
        <name>ATP</name>
        <dbReference type="ChEBI" id="CHEBI:30616"/>
    </ligand>
</feature>
<comment type="function">
    <text evidence="12">Catalyzes the phosphorylation of ribose at O-5 in a reaction requiring ATP and magnesium. The resulting D-ribose-5-phosphate can then be used either for sythesis of nucleotides, histidine, and tryptophan, or as a component of the pentose phosphate pathway.</text>
</comment>
<comment type="cofactor">
    <cofactor evidence="12">
        <name>Mg(2+)</name>
        <dbReference type="ChEBI" id="CHEBI:18420"/>
    </cofactor>
    <text evidence="12">Requires a divalent cation, most likely magnesium in vivo, as an electrophilic catalyst to aid phosphoryl group transfer. It is the chelate of the metal and the nucleotide that is the actual substrate.</text>
</comment>
<evidence type="ECO:0000256" key="6">
    <source>
        <dbReference type="ARBA" id="ARBA00022741"/>
    </source>
</evidence>
<keyword evidence="8 12" id="KW-0067">ATP-binding</keyword>
<dbReference type="RefSeq" id="WP_258499550.1">
    <property type="nucleotide sequence ID" value="NZ_JANSKA010000006.1"/>
</dbReference>
<comment type="similarity">
    <text evidence="12">Belongs to the carbohydrate kinase PfkB family. Ribokinase subfamily.</text>
</comment>
<protein>
    <recommendedName>
        <fullName evidence="3 12">Ribokinase</fullName>
        <shortName evidence="12">RK</shortName>
        <ecNumber evidence="2 12">2.7.1.15</ecNumber>
    </recommendedName>
</protein>
<evidence type="ECO:0000256" key="9">
    <source>
        <dbReference type="ARBA" id="ARBA00022842"/>
    </source>
</evidence>
<evidence type="ECO:0000256" key="8">
    <source>
        <dbReference type="ARBA" id="ARBA00022840"/>
    </source>
</evidence>
<evidence type="ECO:0000256" key="5">
    <source>
        <dbReference type="ARBA" id="ARBA00022723"/>
    </source>
</evidence>
<dbReference type="InterPro" id="IPR011877">
    <property type="entry name" value="Ribokinase"/>
</dbReference>
<dbReference type="PANTHER" id="PTHR10584:SF166">
    <property type="entry name" value="RIBOKINASE"/>
    <property type="match status" value="1"/>
</dbReference>
<organism evidence="14 15">
    <name type="scientific">Tractidigestivibacter montrealensis</name>
    <dbReference type="NCBI Taxonomy" id="2972466"/>
    <lineage>
        <taxon>Bacteria</taxon>
        <taxon>Bacillati</taxon>
        <taxon>Actinomycetota</taxon>
        <taxon>Coriobacteriia</taxon>
        <taxon>Coriobacteriales</taxon>
        <taxon>Atopobiaceae</taxon>
        <taxon>Tractidigestivibacter</taxon>
    </lineage>
</organism>
<feature type="binding site" evidence="12">
    <location>
        <position position="252"/>
    </location>
    <ligand>
        <name>substrate</name>
    </ligand>
</feature>
<evidence type="ECO:0000256" key="1">
    <source>
        <dbReference type="ARBA" id="ARBA00005380"/>
    </source>
</evidence>
<keyword evidence="11 12" id="KW-0119">Carbohydrate metabolism</keyword>
<keyword evidence="9 12" id="KW-0460">Magnesium</keyword>
<accession>A0ABT1ZA81</accession>
<feature type="binding site" evidence="12">
    <location>
        <position position="282"/>
    </location>
    <ligand>
        <name>K(+)</name>
        <dbReference type="ChEBI" id="CHEBI:29103"/>
    </ligand>
</feature>